<reference evidence="13 14" key="1">
    <citation type="journal article" date="2017" name="Antonie Van Leeuwenhoek">
        <title>Rhizobium rhizosphaerae sp. nov., a novel species isolated from rice rhizosphere.</title>
        <authorList>
            <person name="Zhao J.J."/>
            <person name="Zhang J."/>
            <person name="Zhang R.J."/>
            <person name="Zhang C.W."/>
            <person name="Yin H.Q."/>
            <person name="Zhang X.X."/>
        </authorList>
    </citation>
    <scope>NUCLEOTIDE SEQUENCE [LARGE SCALE GENOMIC DNA]</scope>
    <source>
        <strain evidence="13 14">E3</strain>
    </source>
</reference>
<accession>K6YWD5</accession>
<proteinExistence type="inferred from homology"/>
<keyword evidence="14" id="KW-1185">Reference proteome</keyword>
<evidence type="ECO:0000313" key="13">
    <source>
        <dbReference type="EMBL" id="GAC15565.1"/>
    </source>
</evidence>
<feature type="chain" id="PRO_5003897653" evidence="10">
    <location>
        <begin position="38"/>
        <end position="990"/>
    </location>
</feature>
<evidence type="ECO:0000256" key="6">
    <source>
        <dbReference type="ARBA" id="ARBA00023136"/>
    </source>
</evidence>
<evidence type="ECO:0000256" key="7">
    <source>
        <dbReference type="ARBA" id="ARBA00023237"/>
    </source>
</evidence>
<dbReference type="Pfam" id="PF00593">
    <property type="entry name" value="TonB_dep_Rec_b-barrel"/>
    <property type="match status" value="1"/>
</dbReference>
<keyword evidence="3 8" id="KW-1134">Transmembrane beta strand</keyword>
<dbReference type="PANTHER" id="PTHR40980">
    <property type="entry name" value="PLUG DOMAIN-CONTAINING PROTEIN"/>
    <property type="match status" value="1"/>
</dbReference>
<dbReference type="SUPFAM" id="SSF56935">
    <property type="entry name" value="Porins"/>
    <property type="match status" value="1"/>
</dbReference>
<organism evidence="13 14">
    <name type="scientific">Aliiglaciecola lipolytica E3</name>
    <dbReference type="NCBI Taxonomy" id="1127673"/>
    <lineage>
        <taxon>Bacteria</taxon>
        <taxon>Pseudomonadati</taxon>
        <taxon>Pseudomonadota</taxon>
        <taxon>Gammaproteobacteria</taxon>
        <taxon>Alteromonadales</taxon>
        <taxon>Alteromonadaceae</taxon>
        <taxon>Aliiglaciecola</taxon>
    </lineage>
</organism>
<evidence type="ECO:0000259" key="12">
    <source>
        <dbReference type="Pfam" id="PF07715"/>
    </source>
</evidence>
<evidence type="ECO:0000256" key="4">
    <source>
        <dbReference type="ARBA" id="ARBA00022692"/>
    </source>
</evidence>
<dbReference type="InterPro" id="IPR012910">
    <property type="entry name" value="Plug_dom"/>
</dbReference>
<dbReference type="Pfam" id="PF07715">
    <property type="entry name" value="Plug"/>
    <property type="match status" value="1"/>
</dbReference>
<dbReference type="InterPro" id="IPR010104">
    <property type="entry name" value="TonB_rcpt_bac"/>
</dbReference>
<dbReference type="PANTHER" id="PTHR40980:SF3">
    <property type="entry name" value="TONB-DEPENDENT RECEPTOR-LIKE BETA-BARREL DOMAIN-CONTAINING PROTEIN"/>
    <property type="match status" value="1"/>
</dbReference>
<keyword evidence="13" id="KW-0675">Receptor</keyword>
<dbReference type="eggNOG" id="COG1629">
    <property type="taxonomic scope" value="Bacteria"/>
</dbReference>
<name>K6YWD5_9ALTE</name>
<dbReference type="Gene3D" id="2.170.130.10">
    <property type="entry name" value="TonB-dependent receptor, plug domain"/>
    <property type="match status" value="1"/>
</dbReference>
<dbReference type="RefSeq" id="WP_008845370.1">
    <property type="nucleotide sequence ID" value="NZ_BAEN01000059.1"/>
</dbReference>
<dbReference type="Gene3D" id="2.40.170.20">
    <property type="entry name" value="TonB-dependent receptor, beta-barrel domain"/>
    <property type="match status" value="1"/>
</dbReference>
<evidence type="ECO:0000256" key="10">
    <source>
        <dbReference type="SAM" id="SignalP"/>
    </source>
</evidence>
<dbReference type="eggNOG" id="COG4771">
    <property type="taxonomic scope" value="Bacteria"/>
</dbReference>
<evidence type="ECO:0000256" key="3">
    <source>
        <dbReference type="ARBA" id="ARBA00022452"/>
    </source>
</evidence>
<comment type="subcellular location">
    <subcellularLocation>
        <location evidence="1 8">Cell outer membrane</location>
        <topology evidence="1 8">Multi-pass membrane protein</topology>
    </subcellularLocation>
</comment>
<dbReference type="STRING" id="1127673.GLIP_2944"/>
<dbReference type="OrthoDB" id="8727862at2"/>
<dbReference type="Proteomes" id="UP000006334">
    <property type="component" value="Unassembled WGS sequence"/>
</dbReference>
<protein>
    <submittedName>
        <fullName evidence="13">TonB-dependent receptor</fullName>
    </submittedName>
</protein>
<evidence type="ECO:0000256" key="5">
    <source>
        <dbReference type="ARBA" id="ARBA00023077"/>
    </source>
</evidence>
<dbReference type="AlphaFoldDB" id="K6YWD5"/>
<gene>
    <name evidence="13" type="ORF">GLIP_2944</name>
</gene>
<evidence type="ECO:0000259" key="11">
    <source>
        <dbReference type="Pfam" id="PF00593"/>
    </source>
</evidence>
<keyword evidence="10" id="KW-0732">Signal</keyword>
<keyword evidence="7 8" id="KW-0998">Cell outer membrane</keyword>
<evidence type="ECO:0000256" key="2">
    <source>
        <dbReference type="ARBA" id="ARBA00022448"/>
    </source>
</evidence>
<dbReference type="NCBIfam" id="TIGR01782">
    <property type="entry name" value="TonB-Xanth-Caul"/>
    <property type="match status" value="1"/>
</dbReference>
<dbReference type="GO" id="GO:0009279">
    <property type="term" value="C:cell outer membrane"/>
    <property type="evidence" value="ECO:0007669"/>
    <property type="project" value="UniProtKB-SubCell"/>
</dbReference>
<evidence type="ECO:0000256" key="8">
    <source>
        <dbReference type="PROSITE-ProRule" id="PRU01360"/>
    </source>
</evidence>
<feature type="signal peptide" evidence="10">
    <location>
        <begin position="1"/>
        <end position="37"/>
    </location>
</feature>
<dbReference type="EMBL" id="BAEN01000059">
    <property type="protein sequence ID" value="GAC15565.1"/>
    <property type="molecule type" value="Genomic_DNA"/>
</dbReference>
<keyword evidence="6 8" id="KW-0472">Membrane</keyword>
<feature type="domain" description="TonB-dependent receptor-like beta-barrel" evidence="11">
    <location>
        <begin position="419"/>
        <end position="956"/>
    </location>
</feature>
<sequence>MKTKLNKISSILKSRRANTAIYSTALVALLAAPTVTAQQTQNGEDTEVIEVSGIRSALTSALLEKRDSNNLVEIIQAEDIGKLPDQNLAEVLENITGIQITRSAGVGTGVQIRGTNANRTEINGVSTVGSGAGRSGINFEDVSASIIAGVEVTKSPDAKTIEGSVGGTINLRTIRPLQLSETLASVRVQGESSSLSTDGVKPRVSGTYGDNWETDAGEFGFVISGSYAEQDVTAFRPRVDRDNVVTSDGGTVNAQEFDFLGIQFLNQDYDNHEYETVNLAGSLEWAPTSDMKFYFDAIINDQQRYAESSSIQASGVSDLIGISVPSEFETVNFGNLDGQDLGSIQAAIKGVIPVEDGGADPNLRVAADTSSRVTKSEIFRLGGEWQGENLKVTVELASSTSESSNPRINTTLNFLNPNAAINSSNENGTPFEYDLNGGSLAFGIAFDEANAPSRADMLNPANYVLRDVQTARDLTENTEEAFRADFVYNLDWSVLTTLDFGYRHSVATSMTDQIRANVGIRSYDDSPRGDLFAELLVAGPDNFGDADGRSLFVSDFLMVNPEMVTADQDNVLRILNDAVTAHGGSTPITAPTSEVNAFFDIEETTDALYAQANFATDYVRGNFGVRYLETEVASTGNSITTDANGNPTVSQVTTVGDYDFLLPRINIVADVTDDVVLRAGWGKDIRRPDFNDLSTSVTYSTSPNPAVSVGNPSLVPEEVTSFDLSAEWYFAEASVVSIGYFHKTRKDLHVGQQNDPYEDPETGFRDIIGPECEQGGIWNPIADINVFGPVGVGVCVPWATTINDAGKTTQKGIEMAVQYDLSGFEDELGWASGFGILANYTIQEFSGGEAVDTATSRANAIFAASTGIEDIDVSARQSLIDLSENAYNFTLYYEKYGLSARMRYTWREAYRSTDFGSTSSFPWGFPVVQEDRGQLNASISYDVSEQLNIGIEAVNLTESEVEQSCVTEGSLLCFQGLTDRRITFGASYRW</sequence>
<comment type="similarity">
    <text evidence="8 9">Belongs to the TonB-dependent receptor family.</text>
</comment>
<evidence type="ECO:0000313" key="14">
    <source>
        <dbReference type="Proteomes" id="UP000006334"/>
    </source>
</evidence>
<comment type="caution">
    <text evidence="13">The sequence shown here is derived from an EMBL/GenBank/DDBJ whole genome shotgun (WGS) entry which is preliminary data.</text>
</comment>
<keyword evidence="4 8" id="KW-0812">Transmembrane</keyword>
<keyword evidence="5 9" id="KW-0798">TonB box</keyword>
<feature type="domain" description="TonB-dependent receptor plug" evidence="12">
    <location>
        <begin position="65"/>
        <end position="167"/>
    </location>
</feature>
<dbReference type="InterPro" id="IPR037066">
    <property type="entry name" value="Plug_dom_sf"/>
</dbReference>
<dbReference type="InterPro" id="IPR039426">
    <property type="entry name" value="TonB-dep_rcpt-like"/>
</dbReference>
<dbReference type="InterPro" id="IPR000531">
    <property type="entry name" value="Beta-barrel_TonB"/>
</dbReference>
<dbReference type="InterPro" id="IPR036942">
    <property type="entry name" value="Beta-barrel_TonB_sf"/>
</dbReference>
<evidence type="ECO:0000256" key="9">
    <source>
        <dbReference type="RuleBase" id="RU003357"/>
    </source>
</evidence>
<evidence type="ECO:0000256" key="1">
    <source>
        <dbReference type="ARBA" id="ARBA00004571"/>
    </source>
</evidence>
<keyword evidence="2 8" id="KW-0813">Transport</keyword>
<dbReference type="PROSITE" id="PS52016">
    <property type="entry name" value="TONB_DEPENDENT_REC_3"/>
    <property type="match status" value="1"/>
</dbReference>